<evidence type="ECO:0008006" key="5">
    <source>
        <dbReference type="Google" id="ProtNLM"/>
    </source>
</evidence>
<keyword evidence="1" id="KW-0472">Membrane</keyword>
<feature type="chain" id="PRO_5022976821" description="DUF2029 domain-containing protein" evidence="2">
    <location>
        <begin position="28"/>
        <end position="368"/>
    </location>
</feature>
<keyword evidence="1" id="KW-1133">Transmembrane helix</keyword>
<dbReference type="AlphaFoldDB" id="A0A5C1AD90"/>
<evidence type="ECO:0000313" key="3">
    <source>
        <dbReference type="EMBL" id="QEL16117.1"/>
    </source>
</evidence>
<dbReference type="KEGG" id="lrs:PX52LOC_03056"/>
<dbReference type="EMBL" id="CP042425">
    <property type="protein sequence ID" value="QEL16117.1"/>
    <property type="molecule type" value="Genomic_DNA"/>
</dbReference>
<feature type="transmembrane region" description="Helical" evidence="1">
    <location>
        <begin position="212"/>
        <end position="230"/>
    </location>
</feature>
<reference evidence="4" key="1">
    <citation type="submission" date="2019-08" db="EMBL/GenBank/DDBJ databases">
        <title>Limnoglobus roseus gen. nov., sp. nov., a novel freshwater planctomycete with a giant genome from the family Gemmataceae.</title>
        <authorList>
            <person name="Kulichevskaya I.S."/>
            <person name="Naumoff D.G."/>
            <person name="Miroshnikov K."/>
            <person name="Ivanova A."/>
            <person name="Philippov D.A."/>
            <person name="Hakobyan A."/>
            <person name="Rijpstra I.C."/>
            <person name="Sinninghe Damste J.S."/>
            <person name="Liesack W."/>
            <person name="Dedysh S.N."/>
        </authorList>
    </citation>
    <scope>NUCLEOTIDE SEQUENCE [LARGE SCALE GENOMIC DNA]</scope>
    <source>
        <strain evidence="4">PX52</strain>
    </source>
</reference>
<dbReference type="Proteomes" id="UP000324974">
    <property type="component" value="Chromosome"/>
</dbReference>
<evidence type="ECO:0000256" key="2">
    <source>
        <dbReference type="SAM" id="SignalP"/>
    </source>
</evidence>
<gene>
    <name evidence="3" type="ORF">PX52LOC_03056</name>
</gene>
<evidence type="ECO:0000256" key="1">
    <source>
        <dbReference type="SAM" id="Phobius"/>
    </source>
</evidence>
<dbReference type="RefSeq" id="WP_149110880.1">
    <property type="nucleotide sequence ID" value="NZ_CP042425.1"/>
</dbReference>
<keyword evidence="1" id="KW-0812">Transmembrane</keyword>
<organism evidence="3 4">
    <name type="scientific">Limnoglobus roseus</name>
    <dbReference type="NCBI Taxonomy" id="2598579"/>
    <lineage>
        <taxon>Bacteria</taxon>
        <taxon>Pseudomonadati</taxon>
        <taxon>Planctomycetota</taxon>
        <taxon>Planctomycetia</taxon>
        <taxon>Gemmatales</taxon>
        <taxon>Gemmataceae</taxon>
        <taxon>Limnoglobus</taxon>
    </lineage>
</organism>
<evidence type="ECO:0000313" key="4">
    <source>
        <dbReference type="Proteomes" id="UP000324974"/>
    </source>
</evidence>
<feature type="signal peptide" evidence="2">
    <location>
        <begin position="1"/>
        <end position="27"/>
    </location>
</feature>
<feature type="transmembrane region" description="Helical" evidence="1">
    <location>
        <begin position="133"/>
        <end position="152"/>
    </location>
</feature>
<keyword evidence="4" id="KW-1185">Reference proteome</keyword>
<sequence length="368" mass="40210">MTLSRNCFLLIASVVLVGLSLATALTAANPYTFLPGDCPYYAATTVSLVRDGDFEMRNQLEVSGQTLKDHDRFFAVSPTGGIVPKHSTLMPIVAVPAYVLFGIWGFLAFGLLQMLALVYGISRLGGGTSSARVDALVGLLLSPLLAYSYNFSPDVFGTALVVWAFVCANERRWSWCGVLCAAAVWAKVYLAVILLPLAWVVLAEGRSASVRVGVWAVLGLLPMLVLHSNLYGSPLRTGYDCEGQFTPSGELVTSEHYSRFHQPVLEGLGNLLFDRDLGLVTKSAIWLGWPLGLWWAWRHPGRVRRVAGAMAASLVVNVLLFSRYDEWNASVHGNRFLFPSLALSLALQGPFWHHVASSWRDQRPATGP</sequence>
<feature type="transmembrane region" description="Helical" evidence="1">
    <location>
        <begin position="172"/>
        <end position="200"/>
    </location>
</feature>
<name>A0A5C1AD90_9BACT</name>
<protein>
    <recommendedName>
        <fullName evidence="5">DUF2029 domain-containing protein</fullName>
    </recommendedName>
</protein>
<proteinExistence type="predicted"/>
<dbReference type="OrthoDB" id="3860601at2"/>
<feature type="transmembrane region" description="Helical" evidence="1">
    <location>
        <begin position="97"/>
        <end position="121"/>
    </location>
</feature>
<accession>A0A5C1AD90</accession>
<keyword evidence="2" id="KW-0732">Signal</keyword>